<comment type="caution">
    <text evidence="2">The sequence shown here is derived from an EMBL/GenBank/DDBJ whole genome shotgun (WGS) entry which is preliminary data.</text>
</comment>
<dbReference type="AlphaFoldDB" id="A0A266LSR8"/>
<protein>
    <recommendedName>
        <fullName evidence="1">Glycine zipper domain-containing protein</fullName>
    </recommendedName>
</protein>
<evidence type="ECO:0000313" key="2">
    <source>
        <dbReference type="EMBL" id="OZY41073.1"/>
    </source>
</evidence>
<proteinExistence type="predicted"/>
<evidence type="ECO:0000313" key="3">
    <source>
        <dbReference type="Proteomes" id="UP000216113"/>
    </source>
</evidence>
<gene>
    <name evidence="2" type="ORF">CJF43_14360</name>
</gene>
<name>A0A266LSR8_PSEFR</name>
<accession>A0A266LSR8</accession>
<evidence type="ECO:0000259" key="1">
    <source>
        <dbReference type="Pfam" id="PF13488"/>
    </source>
</evidence>
<sequence length="225" mass="23577">MNVYLQSRKESPLSRARAVSTVLLACTGLLLSGCQNSPWGSTAVGGVLGCIGGAAIAAGTGGHPGTGCAIGAALGAPTGYYVGRQKDLESARQAKAAIERQSGDVAVVQLKTRQEEVPADKRNDVGAASVESVDSMQVNVPQTLVKKRDQRLKQPLSQVGNYVSSASSKANIVVTTRSKSDFNYIVSNIKKGYTGKVSPDKVTYEYRELTRGTQSAIQVMPSAQA</sequence>
<dbReference type="EMBL" id="NQKL01000010">
    <property type="protein sequence ID" value="OZY41073.1"/>
    <property type="molecule type" value="Genomic_DNA"/>
</dbReference>
<organism evidence="2 3">
    <name type="scientific">Pseudomonas fragi</name>
    <dbReference type="NCBI Taxonomy" id="296"/>
    <lineage>
        <taxon>Bacteria</taxon>
        <taxon>Pseudomonadati</taxon>
        <taxon>Pseudomonadota</taxon>
        <taxon>Gammaproteobacteria</taxon>
        <taxon>Pseudomonadales</taxon>
        <taxon>Pseudomonadaceae</taxon>
        <taxon>Pseudomonas</taxon>
    </lineage>
</organism>
<dbReference type="Proteomes" id="UP000216113">
    <property type="component" value="Unassembled WGS sequence"/>
</dbReference>
<dbReference type="Pfam" id="PF13488">
    <property type="entry name" value="Gly-zipper_Omp"/>
    <property type="match status" value="1"/>
</dbReference>
<reference evidence="2 3" key="1">
    <citation type="submission" date="2017-08" db="EMBL/GenBank/DDBJ databases">
        <title>Genomic and metabolic characterisation of spoilage-associated Pseudomonas species.</title>
        <authorList>
            <person name="Stanborough T."/>
            <person name="Fegan N."/>
            <person name="Powell S.M."/>
            <person name="Singh T."/>
            <person name="Tamplin M.L."/>
            <person name="Chandry P.S."/>
        </authorList>
    </citation>
    <scope>NUCLEOTIDE SEQUENCE [LARGE SCALE GENOMIC DNA]</scope>
    <source>
        <strain evidence="2 3">F1820</strain>
    </source>
</reference>
<feature type="domain" description="Glycine zipper" evidence="1">
    <location>
        <begin position="44"/>
        <end position="87"/>
    </location>
</feature>
<dbReference type="InterPro" id="IPR039567">
    <property type="entry name" value="Gly-zipper"/>
</dbReference>